<accession>A0A9P5CTX3</accession>
<dbReference type="Proteomes" id="UP000803844">
    <property type="component" value="Unassembled WGS sequence"/>
</dbReference>
<dbReference type="OrthoDB" id="3941683at2759"/>
<keyword evidence="3" id="KW-1185">Reference proteome</keyword>
<evidence type="ECO:0000313" key="2">
    <source>
        <dbReference type="EMBL" id="KAF3770793.1"/>
    </source>
</evidence>
<feature type="signal peptide" evidence="1">
    <location>
        <begin position="1"/>
        <end position="15"/>
    </location>
</feature>
<dbReference type="RefSeq" id="XP_040781754.1">
    <property type="nucleotide sequence ID" value="XM_040924646.1"/>
</dbReference>
<sequence>MVAYRIVLLAGAAAALPLNINLGAYSPALVVGDGEISFGGNQDVSALMSTLEGAAVTAANGATTAAAAQPAAAAPAAPAAAASPSTAAVETQAIEQNSVAEPSAVPVSEATKDATIAEQAQQIAALQGMGKVVLPRGDAEAIDDDVDVDANDDEESSSIAKRDFASFDRALKFAEAALQKGPKVQLGTGSDGSGVGIIVDNNQEAAARAGTGTTAAKRDLPGAAAAGPKVKVTTMYVRSGIPSSLQSGEQMTARDLDNVNDNAVPRYETIQIAPNKREANHNPNAIDAVNLNVNGDQGVTMTFVETVEDGEDA</sequence>
<evidence type="ECO:0000256" key="1">
    <source>
        <dbReference type="SAM" id="SignalP"/>
    </source>
</evidence>
<dbReference type="EMBL" id="MU032344">
    <property type="protein sequence ID" value="KAF3770793.1"/>
    <property type="molecule type" value="Genomic_DNA"/>
</dbReference>
<evidence type="ECO:0000313" key="3">
    <source>
        <dbReference type="Proteomes" id="UP000803844"/>
    </source>
</evidence>
<comment type="caution">
    <text evidence="2">The sequence shown here is derived from an EMBL/GenBank/DDBJ whole genome shotgun (WGS) entry which is preliminary data.</text>
</comment>
<proteinExistence type="predicted"/>
<reference evidence="2" key="1">
    <citation type="journal article" date="2020" name="Phytopathology">
        <title>Genome sequence of the chestnut blight fungus Cryphonectria parasitica EP155: A fundamental resource for an archetypical invasive plant pathogen.</title>
        <authorList>
            <person name="Crouch J.A."/>
            <person name="Dawe A."/>
            <person name="Aerts A."/>
            <person name="Barry K."/>
            <person name="Churchill A.C.L."/>
            <person name="Grimwood J."/>
            <person name="Hillman B."/>
            <person name="Milgroom M.G."/>
            <person name="Pangilinan J."/>
            <person name="Smith M."/>
            <person name="Salamov A."/>
            <person name="Schmutz J."/>
            <person name="Yadav J."/>
            <person name="Grigoriev I.V."/>
            <person name="Nuss D."/>
        </authorList>
    </citation>
    <scope>NUCLEOTIDE SEQUENCE</scope>
    <source>
        <strain evidence="2">EP155</strain>
    </source>
</reference>
<gene>
    <name evidence="2" type="ORF">M406DRAFT_59662</name>
</gene>
<name>A0A9P5CTX3_CRYP1</name>
<dbReference type="AlphaFoldDB" id="A0A9P5CTX3"/>
<keyword evidence="1" id="KW-0732">Signal</keyword>
<dbReference type="GeneID" id="63841775"/>
<feature type="chain" id="PRO_5040201089" evidence="1">
    <location>
        <begin position="16"/>
        <end position="313"/>
    </location>
</feature>
<organism evidence="2 3">
    <name type="scientific">Cryphonectria parasitica (strain ATCC 38755 / EP155)</name>
    <dbReference type="NCBI Taxonomy" id="660469"/>
    <lineage>
        <taxon>Eukaryota</taxon>
        <taxon>Fungi</taxon>
        <taxon>Dikarya</taxon>
        <taxon>Ascomycota</taxon>
        <taxon>Pezizomycotina</taxon>
        <taxon>Sordariomycetes</taxon>
        <taxon>Sordariomycetidae</taxon>
        <taxon>Diaporthales</taxon>
        <taxon>Cryphonectriaceae</taxon>
        <taxon>Cryphonectria-Endothia species complex</taxon>
        <taxon>Cryphonectria</taxon>
    </lineage>
</organism>
<protein>
    <submittedName>
        <fullName evidence="2">Uncharacterized protein</fullName>
    </submittedName>
</protein>